<evidence type="ECO:0000259" key="1">
    <source>
        <dbReference type="Pfam" id="PF20178"/>
    </source>
</evidence>
<protein>
    <recommendedName>
        <fullName evidence="1">Dermonecrotic toxin N-terminal domain-containing protein</fullName>
    </recommendedName>
</protein>
<proteinExistence type="predicted"/>
<dbReference type="InterPro" id="IPR029044">
    <property type="entry name" value="Nucleotide-diphossugar_trans"/>
</dbReference>
<dbReference type="Gene3D" id="3.90.550.20">
    <property type="match status" value="1"/>
</dbReference>
<name>A0A6I6XY13_PSEPU</name>
<organism evidence="2 3">
    <name type="scientific">Pseudomonas putida</name>
    <name type="common">Arthrobacter siderocapsulatus</name>
    <dbReference type="NCBI Taxonomy" id="303"/>
    <lineage>
        <taxon>Bacteria</taxon>
        <taxon>Pseudomonadati</taxon>
        <taxon>Pseudomonadota</taxon>
        <taxon>Gammaproteobacteria</taxon>
        <taxon>Pseudomonadales</taxon>
        <taxon>Pseudomonadaceae</taxon>
        <taxon>Pseudomonas</taxon>
    </lineage>
</organism>
<dbReference type="EMBL" id="CP026115">
    <property type="protein sequence ID" value="QHG66248.2"/>
    <property type="molecule type" value="Genomic_DNA"/>
</dbReference>
<gene>
    <name evidence="2" type="ORF">C2H86_18370</name>
</gene>
<dbReference type="Pfam" id="PF20178">
    <property type="entry name" value="ToxA_N"/>
    <property type="match status" value="1"/>
</dbReference>
<evidence type="ECO:0000313" key="3">
    <source>
        <dbReference type="Proteomes" id="UP000464480"/>
    </source>
</evidence>
<dbReference type="Proteomes" id="UP000464480">
    <property type="component" value="Chromosome"/>
</dbReference>
<feature type="domain" description="Dermonecrotic toxin N-terminal" evidence="1">
    <location>
        <begin position="138"/>
        <end position="315"/>
    </location>
</feature>
<dbReference type="AlphaFoldDB" id="A0A6I6XY13"/>
<reference evidence="2 3" key="1">
    <citation type="submission" date="2020-02" db="EMBL/GenBank/DDBJ databases">
        <title>Pseudomonas Putida W5 Complete Genome Assembly.</title>
        <authorList>
            <person name="Yuan Z.-C."/>
            <person name="Shaw G.A."/>
            <person name="Cusano A.D."/>
            <person name="Caddey B.J."/>
            <person name="Weselowski B.J."/>
        </authorList>
    </citation>
    <scope>NUCLEOTIDE SEQUENCE [LARGE SCALE GENOMIC DNA]</scope>
    <source>
        <strain evidence="2 3">W5</strain>
    </source>
</reference>
<dbReference type="SUPFAM" id="SSF53448">
    <property type="entry name" value="Nucleotide-diphospho-sugar transferases"/>
    <property type="match status" value="1"/>
</dbReference>
<evidence type="ECO:0000313" key="2">
    <source>
        <dbReference type="EMBL" id="QHG66248.2"/>
    </source>
</evidence>
<dbReference type="RefSeq" id="WP_159411491.1">
    <property type="nucleotide sequence ID" value="NZ_CP026115.2"/>
</dbReference>
<dbReference type="InterPro" id="IPR046673">
    <property type="entry name" value="ToxA_N"/>
</dbReference>
<sequence>MTTQLHPSGIQHARDHLTHIPRPDRLSIKRIREWAKAQGSDFDPDTAVAVTLHYKPNPEGGWIAKVVEQLPLGQAVLSKWQEQPDNLQHIAPSTYGVLDFLGLLRDWSLPQESWARAFAQGHVQIVDELPQGGLFGTLDDYAVYQGVFHKTQPMRYTQQTQIATDTHAFQTFIWDLDLHDEYIASLDHYWQHKFDDYATLSQVNFLAACNKQVEEGSLSEAGCDLAWRAIGIAADGDASPAHADTVETRMLNIYGYVATDIPCLTDRSSGLTLLYVPGNSSPLHEFENTSAMKAWLVQQCKDSEKRKSLLTHFRLQDFSTGLGYTGLEDTLKGLASYQGPRFLYVNNLVIPASGWSTQYINHKVDEYSPLITDGLFSHITSRLRQRSYDDARFLITTNSDVIKARWRGYLNQTMTLLAPLTLVVPGLGWVVAIGGIAQLGLGLDEVINGKNLEEKTDGALNVAFGALCALPLADNVWSASKKVFRTQFDGFVAPGRINGQIGYPLSPTRAPRPRWTGDNFKAFFEQPVPVEPLPAPPRQMLISRQTTHVGMDTLVDVRDPATHWLYELETDAFVKTSDIGHPSPTRYVAEHTQLRAYQPDIDGPRFVTNAMRESTLRNLGVEISLPIEVPRVPGVNQAHIPRRVVHLWIGDKPLTAGMLTRIGRNSRLLRDAGYGHCLYLSEQNAAAFNHNARALAVAAPDLQVLPLERQRFYTNMGYTRPFYDAAMEGPARGSSHLTAANDMLKYHALYQDGGLYMDIDNDLLATPSHPSAAGIINDASANDWIGNVPLRTTAEGLLLEQPTSNPFRGAHQQYNTSVIGSHPGNPTLMEVIHTMNLKLDSRPGFFTQNQHWPAKGAHAPRIATYAKALSELTGIGMFNQAVDHSLPALRQMKKIYKLFSCPLLNPPTLLGADLHPVSTEELQNTLQSLFRVSRIVRVNNGFGWRNLNH</sequence>
<accession>A0A6I6XY13</accession>